<dbReference type="AlphaFoldDB" id="A0A4V1L5L4"/>
<dbReference type="EMBL" id="RDSM01000002">
    <property type="protein sequence ID" value="RXH56174.1"/>
    <property type="molecule type" value="Genomic_DNA"/>
</dbReference>
<protein>
    <recommendedName>
        <fullName evidence="3">SnoaL-like domain-containing protein</fullName>
    </recommendedName>
</protein>
<gene>
    <name evidence="1" type="ORF">GRAN_3031</name>
</gene>
<dbReference type="Gene3D" id="3.10.450.50">
    <property type="match status" value="1"/>
</dbReference>
<evidence type="ECO:0000313" key="2">
    <source>
        <dbReference type="Proteomes" id="UP000289437"/>
    </source>
</evidence>
<accession>A0A4V1L5L4</accession>
<organism evidence="1 2">
    <name type="scientific">Granulicella sibirica</name>
    <dbReference type="NCBI Taxonomy" id="2479048"/>
    <lineage>
        <taxon>Bacteria</taxon>
        <taxon>Pseudomonadati</taxon>
        <taxon>Acidobacteriota</taxon>
        <taxon>Terriglobia</taxon>
        <taxon>Terriglobales</taxon>
        <taxon>Acidobacteriaceae</taxon>
        <taxon>Granulicella</taxon>
    </lineage>
</organism>
<reference evidence="1 2" key="1">
    <citation type="submission" date="2018-11" db="EMBL/GenBank/DDBJ databases">
        <authorList>
            <person name="Mardanov A.V."/>
            <person name="Ravin N.V."/>
            <person name="Dedysh S.N."/>
        </authorList>
    </citation>
    <scope>NUCLEOTIDE SEQUENCE [LARGE SCALE GENOMIC DNA]</scope>
    <source>
        <strain evidence="1 2">AF10</strain>
    </source>
</reference>
<name>A0A4V1L5L4_9BACT</name>
<dbReference type="InterPro" id="IPR032710">
    <property type="entry name" value="NTF2-like_dom_sf"/>
</dbReference>
<dbReference type="SUPFAM" id="SSF54427">
    <property type="entry name" value="NTF2-like"/>
    <property type="match status" value="1"/>
</dbReference>
<keyword evidence="2" id="KW-1185">Reference proteome</keyword>
<dbReference type="Proteomes" id="UP000289437">
    <property type="component" value="Unassembled WGS sequence"/>
</dbReference>
<sequence length="108" mass="12120">MKMAYSHAKDALIMGALGGYEQGGDAVAERLEWAAKHFRGTRNQSFERLAAGCGGELGYEVFLEKSESRLGDSDNFSPTILRVTHIFRRELGQWKLIQRHADPLKPRA</sequence>
<proteinExistence type="predicted"/>
<comment type="caution">
    <text evidence="1">The sequence shown here is derived from an EMBL/GenBank/DDBJ whole genome shotgun (WGS) entry which is preliminary data.</text>
</comment>
<reference evidence="2" key="2">
    <citation type="submission" date="2019-02" db="EMBL/GenBank/DDBJ databases">
        <title>Granulicella sibirica sp. nov., a psychrotolerant acidobacterium isolated from an organic soil layer in forested tundra, West Siberia.</title>
        <authorList>
            <person name="Oshkin I.Y."/>
            <person name="Kulichevskaya I.S."/>
            <person name="Rijpstra W.I.C."/>
            <person name="Sinninghe Damste J.S."/>
            <person name="Rakitin A.L."/>
            <person name="Ravin N.V."/>
            <person name="Dedysh S.N."/>
        </authorList>
    </citation>
    <scope>NUCLEOTIDE SEQUENCE [LARGE SCALE GENOMIC DNA]</scope>
    <source>
        <strain evidence="2">AF10</strain>
    </source>
</reference>
<evidence type="ECO:0000313" key="1">
    <source>
        <dbReference type="EMBL" id="RXH56174.1"/>
    </source>
</evidence>
<evidence type="ECO:0008006" key="3">
    <source>
        <dbReference type="Google" id="ProtNLM"/>
    </source>
</evidence>